<organism evidence="2 3">
    <name type="scientific">OM182 bacterium MED-G24</name>
    <dbReference type="NCBI Taxonomy" id="1986255"/>
    <lineage>
        <taxon>Bacteria</taxon>
        <taxon>Pseudomonadati</taxon>
        <taxon>Pseudomonadota</taxon>
        <taxon>Gammaproteobacteria</taxon>
        <taxon>OMG group</taxon>
        <taxon>OM182 clade</taxon>
    </lineage>
</organism>
<evidence type="ECO:0000313" key="3">
    <source>
        <dbReference type="Proteomes" id="UP000219327"/>
    </source>
</evidence>
<sequence>MGILILTLVAAILGGSLTWLVIGDRFPLDDDIKLPATTHVLIYSGILVIPVFLLVFFGLG</sequence>
<dbReference type="EMBL" id="NTKD01000027">
    <property type="protein sequence ID" value="PDH39238.1"/>
    <property type="molecule type" value="Genomic_DNA"/>
</dbReference>
<proteinExistence type="predicted"/>
<protein>
    <submittedName>
        <fullName evidence="2">Uncharacterized protein</fullName>
    </submittedName>
</protein>
<keyword evidence="1" id="KW-1133">Transmembrane helix</keyword>
<dbReference type="Proteomes" id="UP000219327">
    <property type="component" value="Unassembled WGS sequence"/>
</dbReference>
<dbReference type="AlphaFoldDB" id="A0A2A5WSI9"/>
<comment type="caution">
    <text evidence="2">The sequence shown here is derived from an EMBL/GenBank/DDBJ whole genome shotgun (WGS) entry which is preliminary data.</text>
</comment>
<evidence type="ECO:0000313" key="2">
    <source>
        <dbReference type="EMBL" id="PDH39238.1"/>
    </source>
</evidence>
<accession>A0A2A5WSI9</accession>
<name>A0A2A5WSI9_9GAMM</name>
<gene>
    <name evidence="2" type="ORF">CNE99_05985</name>
</gene>
<feature type="transmembrane region" description="Helical" evidence="1">
    <location>
        <begin position="39"/>
        <end position="59"/>
    </location>
</feature>
<keyword evidence="1" id="KW-0812">Transmembrane</keyword>
<keyword evidence="1" id="KW-0472">Membrane</keyword>
<reference evidence="2 3" key="1">
    <citation type="submission" date="2017-08" db="EMBL/GenBank/DDBJ databases">
        <title>Fine stratification of microbial communities through a metagenomic profile of the photic zone.</title>
        <authorList>
            <person name="Haro-Moreno J.M."/>
            <person name="Lopez-Perez M."/>
            <person name="De La Torre J."/>
            <person name="Picazo A."/>
            <person name="Camacho A."/>
            <person name="Rodriguez-Valera F."/>
        </authorList>
    </citation>
    <scope>NUCLEOTIDE SEQUENCE [LARGE SCALE GENOMIC DNA]</scope>
    <source>
        <strain evidence="2">MED-G24</strain>
    </source>
</reference>
<evidence type="ECO:0000256" key="1">
    <source>
        <dbReference type="SAM" id="Phobius"/>
    </source>
</evidence>